<evidence type="ECO:0000313" key="1">
    <source>
        <dbReference type="EMBL" id="CAK9317801.1"/>
    </source>
</evidence>
<dbReference type="Proteomes" id="UP001642487">
    <property type="component" value="Chromosome 3"/>
</dbReference>
<keyword evidence="2" id="KW-1185">Reference proteome</keyword>
<sequence>MIPNMVPSILDLHNLDLLNLKVHILKSQSQMRSLYHPDLLHSYLYPLELRYPYLLSDVMR</sequence>
<reference evidence="1 2" key="1">
    <citation type="submission" date="2024-03" db="EMBL/GenBank/DDBJ databases">
        <authorList>
            <person name="Gkanogiannis A."/>
            <person name="Becerra Lopez-Lavalle L."/>
        </authorList>
    </citation>
    <scope>NUCLEOTIDE SEQUENCE [LARGE SCALE GENOMIC DNA]</scope>
</reference>
<accession>A0ABP0YE27</accession>
<evidence type="ECO:0000313" key="2">
    <source>
        <dbReference type="Proteomes" id="UP001642487"/>
    </source>
</evidence>
<name>A0ABP0YE27_9ROSI</name>
<dbReference type="EMBL" id="OZ021737">
    <property type="protein sequence ID" value="CAK9317801.1"/>
    <property type="molecule type" value="Genomic_DNA"/>
</dbReference>
<gene>
    <name evidence="1" type="ORF">CITCOLO1_LOCUS9750</name>
</gene>
<organism evidence="1 2">
    <name type="scientific">Citrullus colocynthis</name>
    <name type="common">colocynth</name>
    <dbReference type="NCBI Taxonomy" id="252529"/>
    <lineage>
        <taxon>Eukaryota</taxon>
        <taxon>Viridiplantae</taxon>
        <taxon>Streptophyta</taxon>
        <taxon>Embryophyta</taxon>
        <taxon>Tracheophyta</taxon>
        <taxon>Spermatophyta</taxon>
        <taxon>Magnoliopsida</taxon>
        <taxon>eudicotyledons</taxon>
        <taxon>Gunneridae</taxon>
        <taxon>Pentapetalae</taxon>
        <taxon>rosids</taxon>
        <taxon>fabids</taxon>
        <taxon>Cucurbitales</taxon>
        <taxon>Cucurbitaceae</taxon>
        <taxon>Benincaseae</taxon>
        <taxon>Citrullus</taxon>
    </lineage>
</organism>
<protein>
    <submittedName>
        <fullName evidence="1">Uncharacterized protein</fullName>
    </submittedName>
</protein>
<proteinExistence type="predicted"/>